<dbReference type="EMBL" id="SJOA01000006">
    <property type="protein sequence ID" value="TCB59880.1"/>
    <property type="molecule type" value="Genomic_DNA"/>
</dbReference>
<reference evidence="1 2" key="1">
    <citation type="submission" date="2019-02" db="EMBL/GenBank/DDBJ databases">
        <title>High diversity of culturable Acinetobacter species in natural soil and water ecosystems.</title>
        <authorList>
            <person name="Radolfova-Krizova L."/>
            <person name="Nemec A."/>
        </authorList>
    </citation>
    <scope>NUCLEOTIDE SEQUENCE [LARGE SCALE GENOMIC DNA]</scope>
    <source>
        <strain evidence="1 2">ANC 4281</strain>
    </source>
</reference>
<organism evidence="1 2">
    <name type="scientific">Acinetobacter terrae</name>
    <dbReference type="NCBI Taxonomy" id="2731247"/>
    <lineage>
        <taxon>Bacteria</taxon>
        <taxon>Pseudomonadati</taxon>
        <taxon>Pseudomonadota</taxon>
        <taxon>Gammaproteobacteria</taxon>
        <taxon>Moraxellales</taxon>
        <taxon>Moraxellaceae</taxon>
        <taxon>Acinetobacter</taxon>
        <taxon>Acinetobacter Taxon 24</taxon>
    </lineage>
</organism>
<protein>
    <submittedName>
        <fullName evidence="1">Uncharacterized protein</fullName>
    </submittedName>
</protein>
<dbReference type="Proteomes" id="UP000291380">
    <property type="component" value="Unassembled WGS sequence"/>
</dbReference>
<accession>A0A4R0EMW0</accession>
<dbReference type="OrthoDB" id="6691832at2"/>
<evidence type="ECO:0000313" key="2">
    <source>
        <dbReference type="Proteomes" id="UP000291380"/>
    </source>
</evidence>
<evidence type="ECO:0000313" key="1">
    <source>
        <dbReference type="EMBL" id="TCB59880.1"/>
    </source>
</evidence>
<gene>
    <name evidence="1" type="ORF">E0H85_06440</name>
</gene>
<name>A0A4R0EMW0_9GAMM</name>
<sequence>MIIKEDLYIDDLHYILRFNHYDFSFYLDRPPRTRLNINFKKHPEMALFRDDPIYEDVNLKLPALKIFNLVSRRIEQLIYKYKIQYWTFSATSMKKADVYEKLLERWMARTSMPFQYDRLGQNFYVYLQNNF</sequence>
<proteinExistence type="predicted"/>
<comment type="caution">
    <text evidence="1">The sequence shown here is derived from an EMBL/GenBank/DDBJ whole genome shotgun (WGS) entry which is preliminary data.</text>
</comment>
<dbReference type="AlphaFoldDB" id="A0A4R0EMW0"/>